<keyword evidence="4" id="KW-0479">Metal-binding</keyword>
<comment type="catalytic activity">
    <reaction evidence="9">
        <text>S-methyl-5'-thioadenosine + phosphate = 5-(methylsulfanyl)-alpha-D-ribose 1-phosphate + adenine</text>
        <dbReference type="Rhea" id="RHEA:11852"/>
        <dbReference type="ChEBI" id="CHEBI:16708"/>
        <dbReference type="ChEBI" id="CHEBI:17509"/>
        <dbReference type="ChEBI" id="CHEBI:43474"/>
        <dbReference type="ChEBI" id="CHEBI:58533"/>
        <dbReference type="EC" id="2.4.2.28"/>
    </reaction>
    <physiologicalReaction direction="left-to-right" evidence="9">
        <dbReference type="Rhea" id="RHEA:11853"/>
    </physiologicalReaction>
</comment>
<dbReference type="EMBL" id="AACGUZ010000006">
    <property type="protein sequence ID" value="EAK5103501.1"/>
    <property type="molecule type" value="Genomic_DNA"/>
</dbReference>
<evidence type="ECO:0000313" key="11">
    <source>
        <dbReference type="EMBL" id="EAK5103501.1"/>
    </source>
</evidence>
<organism evidence="11 13">
    <name type="scientific">Campylobacter coli</name>
    <dbReference type="NCBI Taxonomy" id="195"/>
    <lineage>
        <taxon>Bacteria</taxon>
        <taxon>Pseudomonadati</taxon>
        <taxon>Campylobacterota</taxon>
        <taxon>Epsilonproteobacteria</taxon>
        <taxon>Campylobacterales</taxon>
        <taxon>Campylobacteraceae</taxon>
        <taxon>Campylobacter</taxon>
    </lineage>
</organism>
<comment type="catalytic activity">
    <reaction evidence="8">
        <text>adenosine + phosphate = alpha-D-ribose 1-phosphate + adenine</text>
        <dbReference type="Rhea" id="RHEA:27642"/>
        <dbReference type="ChEBI" id="CHEBI:16335"/>
        <dbReference type="ChEBI" id="CHEBI:16708"/>
        <dbReference type="ChEBI" id="CHEBI:43474"/>
        <dbReference type="ChEBI" id="CHEBI:57720"/>
        <dbReference type="EC" id="2.4.2.1"/>
    </reaction>
    <physiologicalReaction direction="left-to-right" evidence="8">
        <dbReference type="Rhea" id="RHEA:27643"/>
    </physiologicalReaction>
</comment>
<evidence type="ECO:0000256" key="9">
    <source>
        <dbReference type="ARBA" id="ARBA00049893"/>
    </source>
</evidence>
<evidence type="ECO:0000313" key="10">
    <source>
        <dbReference type="EMBL" id="EAK4358534.1"/>
    </source>
</evidence>
<dbReference type="GO" id="GO:0016787">
    <property type="term" value="F:hydrolase activity"/>
    <property type="evidence" value="ECO:0007669"/>
    <property type="project" value="UniProtKB-KW"/>
</dbReference>
<dbReference type="Pfam" id="PF02578">
    <property type="entry name" value="Cu-oxidase_4"/>
    <property type="match status" value="1"/>
</dbReference>
<protein>
    <submittedName>
        <fullName evidence="11">Laccase</fullName>
    </submittedName>
</protein>
<evidence type="ECO:0000256" key="3">
    <source>
        <dbReference type="ARBA" id="ARBA00022679"/>
    </source>
</evidence>
<dbReference type="CDD" id="cd16833">
    <property type="entry name" value="YfiH"/>
    <property type="match status" value="1"/>
</dbReference>
<evidence type="ECO:0000256" key="1">
    <source>
        <dbReference type="ARBA" id="ARBA00000553"/>
    </source>
</evidence>
<evidence type="ECO:0000256" key="5">
    <source>
        <dbReference type="ARBA" id="ARBA00022801"/>
    </source>
</evidence>
<dbReference type="InterPro" id="IPR038371">
    <property type="entry name" value="Cu_polyphenol_OxRdtase_sf"/>
</dbReference>
<dbReference type="Gene3D" id="3.60.140.10">
    <property type="entry name" value="CNF1/YfiH-like putative cysteine hydrolases"/>
    <property type="match status" value="1"/>
</dbReference>
<evidence type="ECO:0000256" key="7">
    <source>
        <dbReference type="ARBA" id="ARBA00047989"/>
    </source>
</evidence>
<accession>A0A381CFZ2</accession>
<dbReference type="GO" id="GO:0005507">
    <property type="term" value="F:copper ion binding"/>
    <property type="evidence" value="ECO:0007669"/>
    <property type="project" value="TreeGrafter"/>
</dbReference>
<comment type="similarity">
    <text evidence="2">Belongs to the purine nucleoside phosphorylase YfiH/LACC1 family.</text>
</comment>
<dbReference type="KEGG" id="ccof:VC76_06000"/>
<evidence type="ECO:0000256" key="6">
    <source>
        <dbReference type="ARBA" id="ARBA00022833"/>
    </source>
</evidence>
<comment type="catalytic activity">
    <reaction evidence="7">
        <text>adenosine + H2O + H(+) = inosine + NH4(+)</text>
        <dbReference type="Rhea" id="RHEA:24408"/>
        <dbReference type="ChEBI" id="CHEBI:15377"/>
        <dbReference type="ChEBI" id="CHEBI:15378"/>
        <dbReference type="ChEBI" id="CHEBI:16335"/>
        <dbReference type="ChEBI" id="CHEBI:17596"/>
        <dbReference type="ChEBI" id="CHEBI:28938"/>
        <dbReference type="EC" id="3.5.4.4"/>
    </reaction>
    <physiologicalReaction direction="left-to-right" evidence="7">
        <dbReference type="Rhea" id="RHEA:24409"/>
    </physiologicalReaction>
</comment>
<evidence type="ECO:0000313" key="12">
    <source>
        <dbReference type="Proteomes" id="UP000365807"/>
    </source>
</evidence>
<dbReference type="InterPro" id="IPR003730">
    <property type="entry name" value="Cu_polyphenol_OxRdtase"/>
</dbReference>
<dbReference type="OrthoDB" id="4279at2"/>
<keyword evidence="5" id="KW-0378">Hydrolase</keyword>
<dbReference type="AlphaFoldDB" id="A0A381CFZ2"/>
<evidence type="ECO:0000256" key="8">
    <source>
        <dbReference type="ARBA" id="ARBA00048968"/>
    </source>
</evidence>
<dbReference type="Proteomes" id="UP000409545">
    <property type="component" value="Unassembled WGS sequence"/>
</dbReference>
<gene>
    <name evidence="11" type="ORF">B9Q54_04380</name>
    <name evidence="10" type="ORF">C6T04_06385</name>
</gene>
<dbReference type="PANTHER" id="PTHR30616:SF2">
    <property type="entry name" value="PURINE NUCLEOSIDE PHOSPHORYLASE LACC1"/>
    <property type="match status" value="1"/>
</dbReference>
<evidence type="ECO:0000313" key="13">
    <source>
        <dbReference type="Proteomes" id="UP000409545"/>
    </source>
</evidence>
<keyword evidence="6" id="KW-0862">Zinc</keyword>
<dbReference type="EMBL" id="AACGFG010000008">
    <property type="protein sequence ID" value="EAK4358534.1"/>
    <property type="molecule type" value="Genomic_DNA"/>
</dbReference>
<dbReference type="SUPFAM" id="SSF64438">
    <property type="entry name" value="CNF1/YfiH-like putative cysteine hydrolases"/>
    <property type="match status" value="1"/>
</dbReference>
<dbReference type="GO" id="GO:0017061">
    <property type="term" value="F:S-methyl-5-thioadenosine phosphorylase activity"/>
    <property type="evidence" value="ECO:0007669"/>
    <property type="project" value="UniProtKB-EC"/>
</dbReference>
<comment type="catalytic activity">
    <reaction evidence="1">
        <text>inosine + phosphate = alpha-D-ribose 1-phosphate + hypoxanthine</text>
        <dbReference type="Rhea" id="RHEA:27646"/>
        <dbReference type="ChEBI" id="CHEBI:17368"/>
        <dbReference type="ChEBI" id="CHEBI:17596"/>
        <dbReference type="ChEBI" id="CHEBI:43474"/>
        <dbReference type="ChEBI" id="CHEBI:57720"/>
        <dbReference type="EC" id="2.4.2.1"/>
    </reaction>
    <physiologicalReaction direction="left-to-right" evidence="1">
        <dbReference type="Rhea" id="RHEA:27647"/>
    </physiologicalReaction>
</comment>
<dbReference type="InterPro" id="IPR011324">
    <property type="entry name" value="Cytotoxic_necrot_fac-like_cat"/>
</dbReference>
<dbReference type="Proteomes" id="UP000365807">
    <property type="component" value="Unassembled WGS sequence"/>
</dbReference>
<evidence type="ECO:0000256" key="2">
    <source>
        <dbReference type="ARBA" id="ARBA00007353"/>
    </source>
</evidence>
<dbReference type="RefSeq" id="WP_002781246.1">
    <property type="nucleotide sequence ID" value="NZ_AANOQZ020000001.1"/>
</dbReference>
<dbReference type="STRING" id="195.ATE51_01168"/>
<evidence type="ECO:0000256" key="4">
    <source>
        <dbReference type="ARBA" id="ARBA00022723"/>
    </source>
</evidence>
<dbReference type="PANTHER" id="PTHR30616">
    <property type="entry name" value="UNCHARACTERIZED PROTEIN YFIH"/>
    <property type="match status" value="1"/>
</dbReference>
<comment type="caution">
    <text evidence="11">The sequence shown here is derived from an EMBL/GenBank/DDBJ whole genome shotgun (WGS) entry which is preliminary data.</text>
</comment>
<proteinExistence type="inferred from homology"/>
<sequence length="226" mass="26085">MGRSGENCLSLLENQKVSVFCAYDKDYNIFRAKVHKENLFSHLGFKDIEKCVFMDQIHSNKVEIYDENLKNLSCDGLISIEKNTALCVLSADCLPLILWHESGIIAALHSGRKGSFENILKECVDKIYTKNPNLDMQKFHLFILPSICAKNYEIDGEILEFARVEFKDFLDERKLDLKALVKFQAQNLGIKNIIDSNICSFDDKTFYSYRRDKTLKRFVSVVYLKG</sequence>
<name>A0A381CFZ2_CAMCO</name>
<keyword evidence="3" id="KW-0808">Transferase</keyword>
<reference evidence="11 13" key="1">
    <citation type="submission" date="2018-05" db="EMBL/GenBank/DDBJ databases">
        <authorList>
            <consortium name="NARMS: The National Antimicrobial Resistance Monitoring System"/>
        </authorList>
    </citation>
    <scope>NUCLEOTIDE SEQUENCE [LARGE SCALE GENOMIC DNA]</scope>
    <source>
        <strain evidence="10 12">FSIS11807978</strain>
        <strain evidence="11 13">FSIS1711007</strain>
    </source>
</reference>